<dbReference type="RefSeq" id="XP_029230835.1">
    <property type="nucleotide sequence ID" value="XM_029369118.1"/>
</dbReference>
<keyword evidence="3" id="KW-1185">Reference proteome</keyword>
<organism evidence="2 3">
    <name type="scientific">Trypanosoma conorhini</name>
    <dbReference type="NCBI Taxonomy" id="83891"/>
    <lineage>
        <taxon>Eukaryota</taxon>
        <taxon>Discoba</taxon>
        <taxon>Euglenozoa</taxon>
        <taxon>Kinetoplastea</taxon>
        <taxon>Metakinetoplastina</taxon>
        <taxon>Trypanosomatida</taxon>
        <taxon>Trypanosomatidae</taxon>
        <taxon>Trypanosoma</taxon>
    </lineage>
</organism>
<feature type="region of interest" description="Disordered" evidence="1">
    <location>
        <begin position="30"/>
        <end position="167"/>
    </location>
</feature>
<reference evidence="2 3" key="1">
    <citation type="journal article" date="2018" name="BMC Genomics">
        <title>Genomic comparison of Trypanosoma conorhini and Trypanosoma rangeli to Trypanosoma cruzi strains of high and low virulence.</title>
        <authorList>
            <person name="Bradwell K.R."/>
            <person name="Koparde V.N."/>
            <person name="Matveyev A.V."/>
            <person name="Serrano M.G."/>
            <person name="Alves J.M."/>
            <person name="Parikh H."/>
            <person name="Huang B."/>
            <person name="Lee V."/>
            <person name="Espinosa-Alvarez O."/>
            <person name="Ortiz P.A."/>
            <person name="Costa-Martins A.G."/>
            <person name="Teixeira M.M."/>
            <person name="Buck G.A."/>
        </authorList>
    </citation>
    <scope>NUCLEOTIDE SEQUENCE [LARGE SCALE GENOMIC DNA]</scope>
    <source>
        <strain evidence="2 3">025E</strain>
    </source>
</reference>
<dbReference type="Proteomes" id="UP000284403">
    <property type="component" value="Unassembled WGS sequence"/>
</dbReference>
<feature type="compositionally biased region" description="Basic and acidic residues" evidence="1">
    <location>
        <begin position="111"/>
        <end position="126"/>
    </location>
</feature>
<evidence type="ECO:0000313" key="2">
    <source>
        <dbReference type="EMBL" id="RNF25629.1"/>
    </source>
</evidence>
<protein>
    <submittedName>
        <fullName evidence="2">Uncharacterized protein</fullName>
    </submittedName>
</protein>
<dbReference type="AlphaFoldDB" id="A0A3R7LJ42"/>
<feature type="compositionally biased region" description="Basic and acidic residues" evidence="1">
    <location>
        <begin position="133"/>
        <end position="142"/>
    </location>
</feature>
<sequence>MAASPSQLPDVLQVASPMPANPARAEWRGETLFPTPSPFAAQGPRRSQRGGQVALRTQLRTPGAASTHPVPRSNDVRKVFHGPRRMRSRIYQAARGATKKRPAALPRRGQAKRDRGGRVCPKKGDNNARPSKKHEGLSHDAQRGPQGESGRERRAVSPPAGKGDGRG</sequence>
<evidence type="ECO:0000313" key="3">
    <source>
        <dbReference type="Proteomes" id="UP000284403"/>
    </source>
</evidence>
<comment type="caution">
    <text evidence="2">The sequence shown here is derived from an EMBL/GenBank/DDBJ whole genome shotgun (WGS) entry which is preliminary data.</text>
</comment>
<gene>
    <name evidence="2" type="ORF">Tco025E_02185</name>
</gene>
<feature type="non-terminal residue" evidence="2">
    <location>
        <position position="167"/>
    </location>
</feature>
<dbReference type="GeneID" id="40315796"/>
<feature type="compositionally biased region" description="Basic residues" evidence="1">
    <location>
        <begin position="79"/>
        <end position="88"/>
    </location>
</feature>
<dbReference type="EMBL" id="MKKU01000079">
    <property type="protein sequence ID" value="RNF25629.1"/>
    <property type="molecule type" value="Genomic_DNA"/>
</dbReference>
<evidence type="ECO:0000256" key="1">
    <source>
        <dbReference type="SAM" id="MobiDB-lite"/>
    </source>
</evidence>
<accession>A0A3R7LJ42</accession>
<name>A0A3R7LJ42_9TRYP</name>
<proteinExistence type="predicted"/>